<feature type="region of interest" description="Disordered" evidence="1">
    <location>
        <begin position="1"/>
        <end position="21"/>
    </location>
</feature>
<reference evidence="3 4" key="1">
    <citation type="submission" date="2024-05" db="EMBL/GenBank/DDBJ databases">
        <title>A draft genome resource for the thread blight pathogen Marasmius tenuissimus strain MS-2.</title>
        <authorList>
            <person name="Yulfo-Soto G.E."/>
            <person name="Baruah I.K."/>
            <person name="Amoako-Attah I."/>
            <person name="Bukari Y."/>
            <person name="Meinhardt L.W."/>
            <person name="Bailey B.A."/>
            <person name="Cohen S.P."/>
        </authorList>
    </citation>
    <scope>NUCLEOTIDE SEQUENCE [LARGE SCALE GENOMIC DNA]</scope>
    <source>
        <strain evidence="3 4">MS-2</strain>
    </source>
</reference>
<evidence type="ECO:0000313" key="4">
    <source>
        <dbReference type="Proteomes" id="UP001437256"/>
    </source>
</evidence>
<gene>
    <name evidence="3" type="ORF">AAF712_015353</name>
</gene>
<comment type="caution">
    <text evidence="3">The sequence shown here is derived from an EMBL/GenBank/DDBJ whole genome shotgun (WGS) entry which is preliminary data.</text>
</comment>
<proteinExistence type="predicted"/>
<evidence type="ECO:0000313" key="3">
    <source>
        <dbReference type="EMBL" id="KAL0057990.1"/>
    </source>
</evidence>
<protein>
    <recommendedName>
        <fullName evidence="2">Spt5 transcription elongation factor N-terminal domain-containing protein</fullName>
    </recommendedName>
</protein>
<feature type="compositionally biased region" description="Low complexity" evidence="1">
    <location>
        <begin position="1"/>
        <end position="16"/>
    </location>
</feature>
<name>A0ABR2Z8I1_9AGAR</name>
<evidence type="ECO:0000256" key="1">
    <source>
        <dbReference type="SAM" id="MobiDB-lite"/>
    </source>
</evidence>
<feature type="domain" description="Spt5 transcription elongation factor N-terminal" evidence="2">
    <location>
        <begin position="26"/>
        <end position="89"/>
    </location>
</feature>
<dbReference type="Proteomes" id="UP001437256">
    <property type="component" value="Unassembled WGS sequence"/>
</dbReference>
<organism evidence="3 4">
    <name type="scientific">Marasmius tenuissimus</name>
    <dbReference type="NCBI Taxonomy" id="585030"/>
    <lineage>
        <taxon>Eukaryota</taxon>
        <taxon>Fungi</taxon>
        <taxon>Dikarya</taxon>
        <taxon>Basidiomycota</taxon>
        <taxon>Agaricomycotina</taxon>
        <taxon>Agaricomycetes</taxon>
        <taxon>Agaricomycetidae</taxon>
        <taxon>Agaricales</taxon>
        <taxon>Marasmiineae</taxon>
        <taxon>Marasmiaceae</taxon>
        <taxon>Marasmius</taxon>
    </lineage>
</organism>
<dbReference type="EMBL" id="JBBXMP010000392">
    <property type="protein sequence ID" value="KAL0057990.1"/>
    <property type="molecule type" value="Genomic_DNA"/>
</dbReference>
<dbReference type="Pfam" id="PF11942">
    <property type="entry name" value="Spt5_N"/>
    <property type="match status" value="1"/>
</dbReference>
<dbReference type="InterPro" id="IPR022581">
    <property type="entry name" value="Spt5_N"/>
</dbReference>
<keyword evidence="4" id="KW-1185">Reference proteome</keyword>
<feature type="non-terminal residue" evidence="3">
    <location>
        <position position="125"/>
    </location>
</feature>
<evidence type="ECO:0000259" key="2">
    <source>
        <dbReference type="Pfam" id="PF11942"/>
    </source>
</evidence>
<accession>A0ABR2Z8I1</accession>
<sequence>MSDGAAAAASTSQSRSGRPVVEAMRFLDIEAEVDQDEEDEDEDEGIADFMVDEDDTAYGSRFSHQALNSQLQNHGDNVLSDKADKIYDRILTSNRADCADAHKQDDPTPVPLLYLLFCAPKKELE</sequence>